<dbReference type="Pfam" id="PF24714">
    <property type="entry name" value="TOR1L1_N"/>
    <property type="match status" value="1"/>
</dbReference>
<comment type="caution">
    <text evidence="5">The sequence shown here is derived from an EMBL/GenBank/DDBJ whole genome shotgun (WGS) entry which is preliminary data.</text>
</comment>
<dbReference type="AlphaFoldDB" id="A0A9D4ZJ30"/>
<dbReference type="InterPro" id="IPR033337">
    <property type="entry name" value="TORTIFOLIA1/SINE1-2"/>
</dbReference>
<protein>
    <recommendedName>
        <fullName evidence="4">TOG domain-containing protein</fullName>
    </recommendedName>
</protein>
<gene>
    <name evidence="5" type="ORF">GOP47_0010807</name>
</gene>
<evidence type="ECO:0000256" key="1">
    <source>
        <dbReference type="ARBA" id="ARBA00022737"/>
    </source>
</evidence>
<feature type="region of interest" description="Disordered" evidence="3">
    <location>
        <begin position="1"/>
        <end position="48"/>
    </location>
</feature>
<dbReference type="PANTHER" id="PTHR31355:SF7">
    <property type="entry name" value="MICROTUBULE-ASSOCIATED PROTEIN TORTIFOLIA1"/>
    <property type="match status" value="1"/>
</dbReference>
<sequence length="960" mass="103825">MAPSSKADSGLVFSGQVTTPAAPASRSSKTRLGGPSGTKTGTPTPQHAQMELKQRILVALGRLADRDTQQIGIEELDKLVETISPDCVAVFLSCLYDSEMQQKSVVKKECVRLFSSLASVHADLLVPHLTKIIASIMRRLRDPDSSVRDACVDAIASLSARMLCPPTSSLSGLEKENGTQNASALTLATFSKPLFDALSEQNKSVQTGAALCLARVIESAKSPPLSALSRLCPRICKFMSNPNFLARPALLEVVGSLSQVGALNQQQLALVMPCVYEALESNDWATRKAAAETLGRVGTNLGPALSSFKITTLQVLESSRFDKVKPVRDSINDATQVWKNLPGVESVSCGTSVTPDGAEPGVSMQRLELHSHQDNSFTATQSPGNATKLESSPNELLKSSEKPLDAVKKRVPLLTDKKLNPEFFQKLAEKDPNDWQIEVAVPRSFPPQKSQDELGVTEGHLENIGPLAEQLAAVQDTPGQHKPSNGKGNKFTSPGARSLTIDETSSLRTHGSIKLSSREIVLDRGTPKNALYTHSLEESGYELDISSSGLNLASNEKSKLQVIQKQLFLLEQQQSSLLQMVQNIMVSSQENISVLKARIWDLENVVESLVGDVGFSGSKNFKVAALGVESNGARFPGRYTSGSEYANSRFNKNGDGFRPFSDKFSDKVNGPDVVSQSLRHNAQKFCDTSFDDWDEISYRGALAGAHVLDGETVTRRPTDVTKVEREDTGASQSGIRRLWDRVPGAVRLGEGPSARSVWQASKDEATLAAIRVAGEDSELSETDANSTAASQLALPDSETGSLQHKATNGYEQGKGQYWSLWGSAMEFVQGGDMESAYTEVVFAEDERMLVRLMSRTGPVLDQLTVTTASEVLRAIGALLQHQSYFDFCLCWIQQAADMVADSGSDCLDISLDAKKELLMALQETSGMGLPDGWLGSSIDELLQQLALAWSIDIEPVDTEL</sequence>
<evidence type="ECO:0000313" key="5">
    <source>
        <dbReference type="EMBL" id="KAI5074846.1"/>
    </source>
</evidence>
<dbReference type="PROSITE" id="PS50077">
    <property type="entry name" value="HEAT_REPEAT"/>
    <property type="match status" value="1"/>
</dbReference>
<dbReference type="SUPFAM" id="SSF48371">
    <property type="entry name" value="ARM repeat"/>
    <property type="match status" value="1"/>
</dbReference>
<dbReference type="Proteomes" id="UP000886520">
    <property type="component" value="Chromosome 10"/>
</dbReference>
<name>A0A9D4ZJ30_ADICA</name>
<organism evidence="5 6">
    <name type="scientific">Adiantum capillus-veneris</name>
    <name type="common">Maidenhair fern</name>
    <dbReference type="NCBI Taxonomy" id="13818"/>
    <lineage>
        <taxon>Eukaryota</taxon>
        <taxon>Viridiplantae</taxon>
        <taxon>Streptophyta</taxon>
        <taxon>Embryophyta</taxon>
        <taxon>Tracheophyta</taxon>
        <taxon>Polypodiopsida</taxon>
        <taxon>Polypodiidae</taxon>
        <taxon>Polypodiales</taxon>
        <taxon>Pteridineae</taxon>
        <taxon>Pteridaceae</taxon>
        <taxon>Vittarioideae</taxon>
        <taxon>Adiantum</taxon>
    </lineage>
</organism>
<feature type="domain" description="TOG" evidence="4">
    <location>
        <begin position="69"/>
        <end position="330"/>
    </location>
</feature>
<keyword evidence="1" id="KW-0677">Repeat</keyword>
<evidence type="ECO:0000256" key="2">
    <source>
        <dbReference type="PROSITE-ProRule" id="PRU00103"/>
    </source>
</evidence>
<keyword evidence="6" id="KW-1185">Reference proteome</keyword>
<feature type="region of interest" description="Disordered" evidence="3">
    <location>
        <begin position="475"/>
        <end position="505"/>
    </location>
</feature>
<dbReference type="InterPro" id="IPR034085">
    <property type="entry name" value="TOG"/>
</dbReference>
<proteinExistence type="predicted"/>
<dbReference type="InterPro" id="IPR057600">
    <property type="entry name" value="TORTIFOLIA1/SINE1-2_N"/>
</dbReference>
<dbReference type="EMBL" id="JABFUD020000010">
    <property type="protein sequence ID" value="KAI5074846.1"/>
    <property type="molecule type" value="Genomic_DNA"/>
</dbReference>
<accession>A0A9D4ZJ30</accession>
<evidence type="ECO:0000259" key="4">
    <source>
        <dbReference type="SMART" id="SM01349"/>
    </source>
</evidence>
<feature type="compositionally biased region" description="Polar residues" evidence="3">
    <location>
        <begin position="482"/>
        <end position="492"/>
    </location>
</feature>
<dbReference type="InterPro" id="IPR021133">
    <property type="entry name" value="HEAT_type_2"/>
</dbReference>
<dbReference type="InterPro" id="IPR011989">
    <property type="entry name" value="ARM-like"/>
</dbReference>
<evidence type="ECO:0000313" key="6">
    <source>
        <dbReference type="Proteomes" id="UP000886520"/>
    </source>
</evidence>
<dbReference type="GO" id="GO:0008017">
    <property type="term" value="F:microtubule binding"/>
    <property type="evidence" value="ECO:0007669"/>
    <property type="project" value="InterPro"/>
</dbReference>
<feature type="compositionally biased region" description="Polar residues" evidence="3">
    <location>
        <begin position="375"/>
        <end position="394"/>
    </location>
</feature>
<dbReference type="PANTHER" id="PTHR31355">
    <property type="entry name" value="MICROTUBULE-ASSOCIATED PROTEIN TORTIFOLIA1"/>
    <property type="match status" value="1"/>
</dbReference>
<dbReference type="Gene3D" id="1.25.10.10">
    <property type="entry name" value="Leucine-rich Repeat Variant"/>
    <property type="match status" value="2"/>
</dbReference>
<dbReference type="GO" id="GO:0005874">
    <property type="term" value="C:microtubule"/>
    <property type="evidence" value="ECO:0007669"/>
    <property type="project" value="InterPro"/>
</dbReference>
<dbReference type="Pfam" id="PF24713">
    <property type="entry name" value="TOR1L1_C"/>
    <property type="match status" value="1"/>
</dbReference>
<feature type="region of interest" description="Disordered" evidence="3">
    <location>
        <begin position="776"/>
        <end position="803"/>
    </location>
</feature>
<feature type="region of interest" description="Disordered" evidence="3">
    <location>
        <begin position="375"/>
        <end position="403"/>
    </location>
</feature>
<evidence type="ECO:0000256" key="3">
    <source>
        <dbReference type="SAM" id="MobiDB-lite"/>
    </source>
</evidence>
<dbReference type="InterPro" id="IPR016024">
    <property type="entry name" value="ARM-type_fold"/>
</dbReference>
<dbReference type="InterPro" id="IPR057599">
    <property type="entry name" value="TORTIFOLIA1/TORL1-2_C"/>
</dbReference>
<dbReference type="SMART" id="SM01349">
    <property type="entry name" value="TOG"/>
    <property type="match status" value="1"/>
</dbReference>
<dbReference type="OrthoDB" id="298726at2759"/>
<reference evidence="5" key="1">
    <citation type="submission" date="2021-01" db="EMBL/GenBank/DDBJ databases">
        <title>Adiantum capillus-veneris genome.</title>
        <authorList>
            <person name="Fang Y."/>
            <person name="Liao Q."/>
        </authorList>
    </citation>
    <scope>NUCLEOTIDE SEQUENCE</scope>
    <source>
        <strain evidence="5">H3</strain>
        <tissue evidence="5">Leaf</tissue>
    </source>
</reference>
<feature type="repeat" description="HEAT" evidence="2">
    <location>
        <begin position="271"/>
        <end position="307"/>
    </location>
</feature>